<name>A0ABR2CSB9_9ROSI</name>
<protein>
    <submittedName>
        <fullName evidence="1">Uncharacterized protein</fullName>
    </submittedName>
</protein>
<organism evidence="1 2">
    <name type="scientific">Hibiscus sabdariffa</name>
    <name type="common">roselle</name>
    <dbReference type="NCBI Taxonomy" id="183260"/>
    <lineage>
        <taxon>Eukaryota</taxon>
        <taxon>Viridiplantae</taxon>
        <taxon>Streptophyta</taxon>
        <taxon>Embryophyta</taxon>
        <taxon>Tracheophyta</taxon>
        <taxon>Spermatophyta</taxon>
        <taxon>Magnoliopsida</taxon>
        <taxon>eudicotyledons</taxon>
        <taxon>Gunneridae</taxon>
        <taxon>Pentapetalae</taxon>
        <taxon>rosids</taxon>
        <taxon>malvids</taxon>
        <taxon>Malvales</taxon>
        <taxon>Malvaceae</taxon>
        <taxon>Malvoideae</taxon>
        <taxon>Hibiscus</taxon>
    </lineage>
</organism>
<proteinExistence type="predicted"/>
<dbReference type="EMBL" id="JBBPBM010000045">
    <property type="protein sequence ID" value="KAK8522669.1"/>
    <property type="molecule type" value="Genomic_DNA"/>
</dbReference>
<keyword evidence="2" id="KW-1185">Reference proteome</keyword>
<evidence type="ECO:0000313" key="1">
    <source>
        <dbReference type="EMBL" id="KAK8522669.1"/>
    </source>
</evidence>
<dbReference type="Proteomes" id="UP001472677">
    <property type="component" value="Unassembled WGS sequence"/>
</dbReference>
<reference evidence="1 2" key="1">
    <citation type="journal article" date="2024" name="G3 (Bethesda)">
        <title>Genome assembly of Hibiscus sabdariffa L. provides insights into metabolisms of medicinal natural products.</title>
        <authorList>
            <person name="Kim T."/>
        </authorList>
    </citation>
    <scope>NUCLEOTIDE SEQUENCE [LARGE SCALE GENOMIC DNA]</scope>
    <source>
        <strain evidence="1">TK-2024</strain>
        <tissue evidence="1">Old leaves</tissue>
    </source>
</reference>
<accession>A0ABR2CSB9</accession>
<gene>
    <name evidence="1" type="ORF">V6N12_056370</name>
</gene>
<evidence type="ECO:0000313" key="2">
    <source>
        <dbReference type="Proteomes" id="UP001472677"/>
    </source>
</evidence>
<comment type="caution">
    <text evidence="1">The sequence shown here is derived from an EMBL/GenBank/DDBJ whole genome shotgun (WGS) entry which is preliminary data.</text>
</comment>
<sequence>MITNKDDKRCRKSGKITSKAAVDVCLFVPIGHELSLKAALVSFGWAAGFHTDTGSCAALPVAVGMTH</sequence>